<feature type="transmembrane region" description="Helical" evidence="1">
    <location>
        <begin position="61"/>
        <end position="79"/>
    </location>
</feature>
<reference evidence="2 3" key="1">
    <citation type="submission" date="2023-07" db="EMBL/GenBank/DDBJ databases">
        <authorList>
            <person name="Kim M.K."/>
        </authorList>
    </citation>
    <scope>NUCLEOTIDE SEQUENCE [LARGE SCALE GENOMIC DNA]</scope>
    <source>
        <strain evidence="2 3">KR1UV-12</strain>
    </source>
</reference>
<evidence type="ECO:0000313" key="3">
    <source>
        <dbReference type="Proteomes" id="UP001230685"/>
    </source>
</evidence>
<sequence length="106" mass="10982">MIVAVAIGYLIVRIGIAPRTGLLRYHATDLLAGVALPSIIALAIPAITPLGLWARTLPGKLALIAGAIAVWEVAVPLITTRSTPDPIDALCYVAGTLLQHAAVGRK</sequence>
<keyword evidence="1" id="KW-0812">Transmembrane</keyword>
<keyword evidence="3" id="KW-1185">Reference proteome</keyword>
<comment type="caution">
    <text evidence="2">The sequence shown here is derived from an EMBL/GenBank/DDBJ whole genome shotgun (WGS) entry which is preliminary data.</text>
</comment>
<organism evidence="2 3">
    <name type="scientific">Sphingomonas aurea</name>
    <dbReference type="NCBI Taxonomy" id="3063994"/>
    <lineage>
        <taxon>Bacteria</taxon>
        <taxon>Pseudomonadati</taxon>
        <taxon>Pseudomonadota</taxon>
        <taxon>Alphaproteobacteria</taxon>
        <taxon>Sphingomonadales</taxon>
        <taxon>Sphingomonadaceae</taxon>
        <taxon>Sphingomonas</taxon>
    </lineage>
</organism>
<gene>
    <name evidence="2" type="ORF">Q5H91_06850</name>
</gene>
<keyword evidence="1" id="KW-1133">Transmembrane helix</keyword>
<dbReference type="Proteomes" id="UP001230685">
    <property type="component" value="Unassembled WGS sequence"/>
</dbReference>
<dbReference type="RefSeq" id="WP_305172555.1">
    <property type="nucleotide sequence ID" value="NZ_JAUUDS010000002.1"/>
</dbReference>
<proteinExistence type="predicted"/>
<name>A0ABT9EIZ2_9SPHN</name>
<evidence type="ECO:0000256" key="1">
    <source>
        <dbReference type="SAM" id="Phobius"/>
    </source>
</evidence>
<accession>A0ABT9EIZ2</accession>
<keyword evidence="1" id="KW-0472">Membrane</keyword>
<dbReference type="EMBL" id="JAUUDS010000002">
    <property type="protein sequence ID" value="MDP1026924.1"/>
    <property type="molecule type" value="Genomic_DNA"/>
</dbReference>
<protein>
    <submittedName>
        <fullName evidence="2">Uncharacterized protein</fullName>
    </submittedName>
</protein>
<evidence type="ECO:0000313" key="2">
    <source>
        <dbReference type="EMBL" id="MDP1026924.1"/>
    </source>
</evidence>
<feature type="transmembrane region" description="Helical" evidence="1">
    <location>
        <begin position="30"/>
        <end position="54"/>
    </location>
</feature>